<proteinExistence type="predicted"/>
<dbReference type="InterPro" id="IPR053160">
    <property type="entry name" value="MFS_DHA3_Transporter"/>
</dbReference>
<feature type="transmembrane region" description="Helical" evidence="5">
    <location>
        <begin position="164"/>
        <end position="184"/>
    </location>
</feature>
<dbReference type="Pfam" id="PF07690">
    <property type="entry name" value="MFS_1"/>
    <property type="match status" value="1"/>
</dbReference>
<dbReference type="PROSITE" id="PS50850">
    <property type="entry name" value="MFS"/>
    <property type="match status" value="1"/>
</dbReference>
<dbReference type="RefSeq" id="WP_093973813.1">
    <property type="nucleotide sequence ID" value="NZ_FXXQ01000005.1"/>
</dbReference>
<dbReference type="InterPro" id="IPR011701">
    <property type="entry name" value="MFS"/>
</dbReference>
<evidence type="ECO:0000256" key="5">
    <source>
        <dbReference type="SAM" id="Phobius"/>
    </source>
</evidence>
<evidence type="ECO:0000313" key="8">
    <source>
        <dbReference type="Proteomes" id="UP000201838"/>
    </source>
</evidence>
<name>A0A238IZ90_9RHOB</name>
<organism evidence="7 8">
    <name type="scientific">Boseongicola aestuarii</name>
    <dbReference type="NCBI Taxonomy" id="1470561"/>
    <lineage>
        <taxon>Bacteria</taxon>
        <taxon>Pseudomonadati</taxon>
        <taxon>Pseudomonadota</taxon>
        <taxon>Alphaproteobacteria</taxon>
        <taxon>Rhodobacterales</taxon>
        <taxon>Paracoccaceae</taxon>
        <taxon>Boseongicola</taxon>
    </lineage>
</organism>
<keyword evidence="3 5" id="KW-1133">Transmembrane helix</keyword>
<feature type="domain" description="Major facilitator superfamily (MFS) profile" evidence="6">
    <location>
        <begin position="1"/>
        <end position="401"/>
    </location>
</feature>
<feature type="transmembrane region" description="Helical" evidence="5">
    <location>
        <begin position="379"/>
        <end position="397"/>
    </location>
</feature>
<accession>A0A238IZ90</accession>
<feature type="transmembrane region" description="Helical" evidence="5">
    <location>
        <begin position="71"/>
        <end position="90"/>
    </location>
</feature>
<evidence type="ECO:0000259" key="6">
    <source>
        <dbReference type="PROSITE" id="PS50850"/>
    </source>
</evidence>
<sequence>MTAQSGVARNIALYPWFKFFQNLLFWQAVWFLFFQDVLSAAEAVILYAIYDLATTVFEVPSGYFSDRIGRRLTLLTSALAAVAAAFLLLLGSSFEAFVLAQVLWGISAAFVSGTDSAILYESLAAADRSDEVETQELRAWRFSFSGLAASAITGGAMSLVAYDLAFAASAVAMIAWAICAFLMVEPPREEASQITETLRIVHLKEAFRNPVLIWLFVLSTLMYGFSHIPFVFGQPFIFEALDARGWSGEAPFVSGFVSTVMMLVSVAASWLVPALRRRIGLAAILLFAMSIQVGLVGVLATTNSVLAVAFLFLRMVPSSIHGPLLIARVQPVLNDDSRATYLSIKSLVGRLMFAGSLWLAAKATTDIGLMSYREIQTVLGWYFVIGLIAFCGLWIMARRVSIEPPASVMAAAVKEG</sequence>
<dbReference type="PANTHER" id="PTHR23530:SF1">
    <property type="entry name" value="PERMEASE, MAJOR FACILITATOR SUPERFAMILY-RELATED"/>
    <property type="match status" value="1"/>
</dbReference>
<keyword evidence="4 5" id="KW-0472">Membrane</keyword>
<dbReference type="PROSITE" id="PS00216">
    <property type="entry name" value="SUGAR_TRANSPORT_1"/>
    <property type="match status" value="1"/>
</dbReference>
<gene>
    <name evidence="7" type="ORF">BOA8489_01912</name>
</gene>
<dbReference type="OrthoDB" id="9816124at2"/>
<feature type="transmembrane region" description="Helical" evidence="5">
    <location>
        <begin position="96"/>
        <end position="118"/>
    </location>
</feature>
<evidence type="ECO:0000256" key="3">
    <source>
        <dbReference type="ARBA" id="ARBA00022989"/>
    </source>
</evidence>
<dbReference type="Proteomes" id="UP000201838">
    <property type="component" value="Unassembled WGS sequence"/>
</dbReference>
<protein>
    <submittedName>
        <fullName evidence="7">Major Facilitator Superfamily protein</fullName>
    </submittedName>
</protein>
<dbReference type="SUPFAM" id="SSF103473">
    <property type="entry name" value="MFS general substrate transporter"/>
    <property type="match status" value="1"/>
</dbReference>
<keyword evidence="8" id="KW-1185">Reference proteome</keyword>
<dbReference type="PANTHER" id="PTHR23530">
    <property type="entry name" value="TRANSPORT PROTEIN-RELATED"/>
    <property type="match status" value="1"/>
</dbReference>
<feature type="transmembrane region" description="Helical" evidence="5">
    <location>
        <begin position="279"/>
        <end position="300"/>
    </location>
</feature>
<evidence type="ECO:0000313" key="7">
    <source>
        <dbReference type="EMBL" id="SMX23799.1"/>
    </source>
</evidence>
<comment type="subcellular location">
    <subcellularLocation>
        <location evidence="1">Membrane</location>
        <topology evidence="1">Multi-pass membrane protein</topology>
    </subcellularLocation>
</comment>
<feature type="transmembrane region" description="Helical" evidence="5">
    <location>
        <begin position="139"/>
        <end position="158"/>
    </location>
</feature>
<reference evidence="7 8" key="1">
    <citation type="submission" date="2017-05" db="EMBL/GenBank/DDBJ databases">
        <authorList>
            <person name="Song R."/>
            <person name="Chenine A.L."/>
            <person name="Ruprecht R.M."/>
        </authorList>
    </citation>
    <scope>NUCLEOTIDE SEQUENCE [LARGE SCALE GENOMIC DNA]</scope>
    <source>
        <strain evidence="7 8">CECT 8489</strain>
    </source>
</reference>
<feature type="transmembrane region" description="Helical" evidence="5">
    <location>
        <begin position="211"/>
        <end position="232"/>
    </location>
</feature>
<evidence type="ECO:0000256" key="2">
    <source>
        <dbReference type="ARBA" id="ARBA00022692"/>
    </source>
</evidence>
<dbReference type="AlphaFoldDB" id="A0A238IZ90"/>
<feature type="transmembrane region" description="Helical" evidence="5">
    <location>
        <begin position="306"/>
        <end position="327"/>
    </location>
</feature>
<keyword evidence="2 5" id="KW-0812">Transmembrane</keyword>
<evidence type="ECO:0000256" key="4">
    <source>
        <dbReference type="ARBA" id="ARBA00023136"/>
    </source>
</evidence>
<dbReference type="Gene3D" id="1.20.1250.20">
    <property type="entry name" value="MFS general substrate transporter like domains"/>
    <property type="match status" value="1"/>
</dbReference>
<dbReference type="GO" id="GO:0022857">
    <property type="term" value="F:transmembrane transporter activity"/>
    <property type="evidence" value="ECO:0007669"/>
    <property type="project" value="InterPro"/>
</dbReference>
<dbReference type="InterPro" id="IPR005829">
    <property type="entry name" value="Sugar_transporter_CS"/>
</dbReference>
<dbReference type="EMBL" id="FXXQ01000005">
    <property type="protein sequence ID" value="SMX23799.1"/>
    <property type="molecule type" value="Genomic_DNA"/>
</dbReference>
<dbReference type="InterPro" id="IPR020846">
    <property type="entry name" value="MFS_dom"/>
</dbReference>
<feature type="transmembrane region" description="Helical" evidence="5">
    <location>
        <begin position="252"/>
        <end position="272"/>
    </location>
</feature>
<feature type="transmembrane region" description="Helical" evidence="5">
    <location>
        <begin position="339"/>
        <end position="359"/>
    </location>
</feature>
<dbReference type="GO" id="GO:0016020">
    <property type="term" value="C:membrane"/>
    <property type="evidence" value="ECO:0007669"/>
    <property type="project" value="UniProtKB-SubCell"/>
</dbReference>
<evidence type="ECO:0000256" key="1">
    <source>
        <dbReference type="ARBA" id="ARBA00004141"/>
    </source>
</evidence>
<dbReference type="InterPro" id="IPR036259">
    <property type="entry name" value="MFS_trans_sf"/>
</dbReference>